<reference evidence="2" key="1">
    <citation type="submission" date="2024-06" db="EMBL/GenBank/DDBJ databases">
        <title>Draft Genome Sequences of Epichloe bromicola Strains Isolated from Elymus ciliaris.</title>
        <authorList>
            <consortium name="Epichloe bromicola genome sequencing consortium"/>
            <person name="Miura A."/>
            <person name="Imano S."/>
            <person name="Ashida A."/>
            <person name="Sato I."/>
            <person name="Chiba S."/>
            <person name="Tanaka A."/>
            <person name="Camagna M."/>
            <person name="Takemoto D."/>
        </authorList>
    </citation>
    <scope>NUCLEOTIDE SEQUENCE [LARGE SCALE GENOMIC DNA]</scope>
    <source>
        <strain evidence="2">DP</strain>
    </source>
</reference>
<proteinExistence type="predicted"/>
<protein>
    <submittedName>
        <fullName evidence="1">Uncharacterized protein</fullName>
    </submittedName>
</protein>
<dbReference type="PANTHER" id="PTHR36142">
    <property type="entry name" value="METALLO-HYDROLASE/OXIDOREDUCTASE SUPERFAMILY PROTEIN"/>
    <property type="match status" value="1"/>
</dbReference>
<dbReference type="Proteomes" id="UP001562357">
    <property type="component" value="Unassembled WGS sequence"/>
</dbReference>
<name>A0ABQ0CH66_9HYPO</name>
<evidence type="ECO:0000313" key="1">
    <source>
        <dbReference type="EMBL" id="GAB0132774.1"/>
    </source>
</evidence>
<organism evidence="1 2">
    <name type="scientific">Epichloe bromicola</name>
    <dbReference type="NCBI Taxonomy" id="79588"/>
    <lineage>
        <taxon>Eukaryota</taxon>
        <taxon>Fungi</taxon>
        <taxon>Dikarya</taxon>
        <taxon>Ascomycota</taxon>
        <taxon>Pezizomycotina</taxon>
        <taxon>Sordariomycetes</taxon>
        <taxon>Hypocreomycetidae</taxon>
        <taxon>Hypocreales</taxon>
        <taxon>Clavicipitaceae</taxon>
        <taxon>Epichloe</taxon>
    </lineage>
</organism>
<gene>
    <name evidence="1" type="primary">g1200</name>
    <name evidence="1" type="ORF">EsDP_00001200</name>
</gene>
<dbReference type="EMBL" id="BAAFGZ010000025">
    <property type="protein sequence ID" value="GAB0132774.1"/>
    <property type="molecule type" value="Genomic_DNA"/>
</dbReference>
<keyword evidence="2" id="KW-1185">Reference proteome</keyword>
<sequence length="325" mass="36440">MVSLNGHNSWLLSFPRPWADQKQSGRAFYHIVLDPWLVGPTELLGSWFIHIELPSAPALPTAAAVEAAARQIEDLASEYVLNRRMSNEVFNPSGYIDAILLGFHYYDHVHEATLRDFNGRVPVIATRQAANIVKPWNHFRNMAIIHDLSPDATSWRLSELHPGSVLPPWLAILRLPGHREMNFCMAIVWTHVGDDGSEVHEAILSTPNGTRLDGGPLRAFLNTEPKTRKLAMLHGLKESHIGGKQASFGARGGLQLYRMLGGVKYWVLSNHLLLNYTGMFMRLSRTADTPRTLEWALDQEHSEKIVRPRPDVFNVPNGACLVLDA</sequence>
<comment type="caution">
    <text evidence="1">The sequence shown here is derived from an EMBL/GenBank/DDBJ whole genome shotgun (WGS) entry which is preliminary data.</text>
</comment>
<accession>A0ABQ0CH66</accession>
<dbReference type="PANTHER" id="PTHR36142:SF2">
    <property type="entry name" value="METALLO-HYDROLASE_OXIDOREDUCTASE SUPERFAMILY PROTEIN"/>
    <property type="match status" value="1"/>
</dbReference>
<evidence type="ECO:0000313" key="2">
    <source>
        <dbReference type="Proteomes" id="UP001562357"/>
    </source>
</evidence>